<evidence type="ECO:0000256" key="4">
    <source>
        <dbReference type="ARBA" id="ARBA00022927"/>
    </source>
</evidence>
<evidence type="ECO:0000259" key="6">
    <source>
        <dbReference type="PROSITE" id="PS50180"/>
    </source>
</evidence>
<organism evidence="7 8">
    <name type="scientific">Liparis tanakae</name>
    <name type="common">Tanaka's snailfish</name>
    <dbReference type="NCBI Taxonomy" id="230148"/>
    <lineage>
        <taxon>Eukaryota</taxon>
        <taxon>Metazoa</taxon>
        <taxon>Chordata</taxon>
        <taxon>Craniata</taxon>
        <taxon>Vertebrata</taxon>
        <taxon>Euteleostomi</taxon>
        <taxon>Actinopterygii</taxon>
        <taxon>Neopterygii</taxon>
        <taxon>Teleostei</taxon>
        <taxon>Neoteleostei</taxon>
        <taxon>Acanthomorphata</taxon>
        <taxon>Eupercaria</taxon>
        <taxon>Perciformes</taxon>
        <taxon>Cottioidei</taxon>
        <taxon>Cottales</taxon>
        <taxon>Liparidae</taxon>
        <taxon>Liparis</taxon>
    </lineage>
</organism>
<reference evidence="7 8" key="1">
    <citation type="submission" date="2019-03" db="EMBL/GenBank/DDBJ databases">
        <title>First draft genome of Liparis tanakae, snailfish: a comprehensive survey of snailfish specific genes.</title>
        <authorList>
            <person name="Kim W."/>
            <person name="Song I."/>
            <person name="Jeong J.-H."/>
            <person name="Kim D."/>
            <person name="Kim S."/>
            <person name="Ryu S."/>
            <person name="Song J.Y."/>
            <person name="Lee S.K."/>
        </authorList>
    </citation>
    <scope>NUCLEOTIDE SEQUENCE [LARGE SCALE GENOMIC DNA]</scope>
    <source>
        <tissue evidence="7">Muscle</tissue>
    </source>
</reference>
<keyword evidence="5" id="KW-0333">Golgi apparatus</keyword>
<dbReference type="GO" id="GO:0031267">
    <property type="term" value="F:small GTPase binding"/>
    <property type="evidence" value="ECO:0007669"/>
    <property type="project" value="InterPro"/>
</dbReference>
<keyword evidence="8" id="KW-1185">Reference proteome</keyword>
<dbReference type="GO" id="GO:0006893">
    <property type="term" value="P:Golgi to plasma membrane transport"/>
    <property type="evidence" value="ECO:0007669"/>
    <property type="project" value="TreeGrafter"/>
</dbReference>
<dbReference type="GO" id="GO:0010008">
    <property type="term" value="C:endosome membrane"/>
    <property type="evidence" value="ECO:0007669"/>
    <property type="project" value="UniProtKB-SubCell"/>
</dbReference>
<feature type="domain" description="GAE" evidence="6">
    <location>
        <begin position="91"/>
        <end position="212"/>
    </location>
</feature>
<dbReference type="FunFam" id="2.60.40.1230:FF:000001">
    <property type="entry name" value="ADP-ribosylation factor-binding protein GGA1 isoform 1"/>
    <property type="match status" value="1"/>
</dbReference>
<dbReference type="PANTHER" id="PTHR45905:SF3">
    <property type="entry name" value="ADP-RIBOSYLATION FACTOR-BINDING PROTEIN GGA3"/>
    <property type="match status" value="1"/>
</dbReference>
<evidence type="ECO:0000256" key="3">
    <source>
        <dbReference type="ARBA" id="ARBA00022448"/>
    </source>
</evidence>
<protein>
    <submittedName>
        <fullName evidence="7">ADP-ribosylation factor-binding protein GGA3</fullName>
    </submittedName>
</protein>
<keyword evidence="3" id="KW-0813">Transport</keyword>
<dbReference type="OrthoDB" id="447025at2759"/>
<name>A0A4Z2HU31_9TELE</name>
<comment type="subcellular location">
    <subcellularLocation>
        <location evidence="1">Endosome membrane</location>
        <topology evidence="1">Peripheral membrane protein</topology>
    </subcellularLocation>
    <subcellularLocation>
        <location evidence="2">Golgi apparatus</location>
    </subcellularLocation>
</comment>
<dbReference type="Gene3D" id="2.60.40.1230">
    <property type="match status" value="1"/>
</dbReference>
<dbReference type="Pfam" id="PF02883">
    <property type="entry name" value="Alpha_adaptinC2"/>
    <property type="match status" value="1"/>
</dbReference>
<evidence type="ECO:0000313" key="7">
    <source>
        <dbReference type="EMBL" id="TNN69319.1"/>
    </source>
</evidence>
<sequence>MTARGSSFGLPAAAAPLVPGHGAPSSPSFLQATFPGSPALSHTFAHSLGSAPGSPLFRSLSPCHLPLQGSPARAMDSLSNVHVPLEAIRPSKVLPVTAYDKDGVRLLLNFASDCPPGRPDVLVMVVSMLNTAPLLVHSVVLQAAVPKSMKVKLLPPSGIELAPFNPILPPASITQIMLLANPTREKVRLRYKLAFTLGDRLCNEVGEVDQFPPPETWGHL</sequence>
<dbReference type="AlphaFoldDB" id="A0A4Z2HU31"/>
<evidence type="ECO:0000313" key="8">
    <source>
        <dbReference type="Proteomes" id="UP000314294"/>
    </source>
</evidence>
<dbReference type="GO" id="GO:0006886">
    <property type="term" value="P:intracellular protein transport"/>
    <property type="evidence" value="ECO:0007669"/>
    <property type="project" value="InterPro"/>
</dbReference>
<dbReference type="InterPro" id="IPR027422">
    <property type="entry name" value="GGA1-3"/>
</dbReference>
<accession>A0A4Z2HU31</accession>
<dbReference type="InterPro" id="IPR008152">
    <property type="entry name" value="Clathrin_a/b/g-adaptin_app_Ig"/>
</dbReference>
<dbReference type="InterPro" id="IPR013041">
    <property type="entry name" value="Clathrin_app_Ig-like_sf"/>
</dbReference>
<proteinExistence type="predicted"/>
<dbReference type="GO" id="GO:0005802">
    <property type="term" value="C:trans-Golgi network"/>
    <property type="evidence" value="ECO:0007669"/>
    <property type="project" value="InterPro"/>
</dbReference>
<evidence type="ECO:0000256" key="5">
    <source>
        <dbReference type="ARBA" id="ARBA00023034"/>
    </source>
</evidence>
<evidence type="ECO:0000256" key="2">
    <source>
        <dbReference type="ARBA" id="ARBA00004555"/>
    </source>
</evidence>
<dbReference type="InterPro" id="IPR008153">
    <property type="entry name" value="GAE_dom"/>
</dbReference>
<evidence type="ECO:0000256" key="1">
    <source>
        <dbReference type="ARBA" id="ARBA00004481"/>
    </source>
</evidence>
<dbReference type="SUPFAM" id="SSF49348">
    <property type="entry name" value="Clathrin adaptor appendage domain"/>
    <property type="match status" value="1"/>
</dbReference>
<dbReference type="EMBL" id="SRLO01000177">
    <property type="protein sequence ID" value="TNN69319.1"/>
    <property type="molecule type" value="Genomic_DNA"/>
</dbReference>
<dbReference type="GO" id="GO:0034394">
    <property type="term" value="P:protein localization to cell surface"/>
    <property type="evidence" value="ECO:0007669"/>
    <property type="project" value="TreeGrafter"/>
</dbReference>
<keyword evidence="4" id="KW-0653">Protein transport</keyword>
<dbReference type="Proteomes" id="UP000314294">
    <property type="component" value="Unassembled WGS sequence"/>
</dbReference>
<dbReference type="PANTHER" id="PTHR45905">
    <property type="entry name" value="GOLGI-LOCALIZED, GAMMA-ADAPTIN EAR CONTAINING, ARF BINDING PROTEIN"/>
    <property type="match status" value="1"/>
</dbReference>
<dbReference type="PROSITE" id="PS50180">
    <property type="entry name" value="GAE"/>
    <property type="match status" value="1"/>
</dbReference>
<dbReference type="SMART" id="SM00809">
    <property type="entry name" value="Alpha_adaptinC2"/>
    <property type="match status" value="1"/>
</dbReference>
<gene>
    <name evidence="7" type="primary">GGA3</name>
    <name evidence="7" type="ORF">EYF80_020470</name>
</gene>
<comment type="caution">
    <text evidence="7">The sequence shown here is derived from an EMBL/GenBank/DDBJ whole genome shotgun (WGS) entry which is preliminary data.</text>
</comment>